<dbReference type="Proteomes" id="UP000092177">
    <property type="component" value="Chromosome 2"/>
</dbReference>
<dbReference type="AlphaFoldDB" id="A0A1B7YR47"/>
<accession>A0A1B7YR47</accession>
<dbReference type="VEuPathDB" id="FungiDB:CH63R_03242"/>
<gene>
    <name evidence="2" type="ORF">CH63R_03242</name>
</gene>
<dbReference type="EMBL" id="LTAN01000002">
    <property type="protein sequence ID" value="OBR14516.1"/>
    <property type="molecule type" value="Genomic_DNA"/>
</dbReference>
<organism evidence="2 3">
    <name type="scientific">Colletotrichum higginsianum (strain IMI 349063)</name>
    <name type="common">Crucifer anthracnose fungus</name>
    <dbReference type="NCBI Taxonomy" id="759273"/>
    <lineage>
        <taxon>Eukaryota</taxon>
        <taxon>Fungi</taxon>
        <taxon>Dikarya</taxon>
        <taxon>Ascomycota</taxon>
        <taxon>Pezizomycotina</taxon>
        <taxon>Sordariomycetes</taxon>
        <taxon>Hypocreomycetidae</taxon>
        <taxon>Glomerellales</taxon>
        <taxon>Glomerellaceae</taxon>
        <taxon>Colletotrichum</taxon>
        <taxon>Colletotrichum destructivum species complex</taxon>
    </lineage>
</organism>
<keyword evidence="3" id="KW-1185">Reference proteome</keyword>
<dbReference type="GeneID" id="28862324"/>
<protein>
    <submittedName>
        <fullName evidence="2">EC89 protein</fullName>
    </submittedName>
</protein>
<proteinExistence type="predicted"/>
<sequence>MQFFKAIISVASLAAAAPTAGDALAVEPRQTTPTTPCGKRADGTNIEPYWTTYKYGPGGWSCAHLNRYGVCDEYEWTTTLPYWSPIALGATLGVSKVKLPGCNLNW</sequence>
<dbReference type="RefSeq" id="XP_018163033.1">
    <property type="nucleotide sequence ID" value="XM_018298217.1"/>
</dbReference>
<evidence type="ECO:0000256" key="1">
    <source>
        <dbReference type="SAM" id="SignalP"/>
    </source>
</evidence>
<reference evidence="3" key="1">
    <citation type="journal article" date="2017" name="BMC Genomics">
        <title>Gapless genome assembly of Colletotrichum higginsianum reveals chromosome structure and association of transposable elements with secondary metabolite gene clusters.</title>
        <authorList>
            <person name="Dallery J.-F."/>
            <person name="Lapalu N."/>
            <person name="Zampounis A."/>
            <person name="Pigne S."/>
            <person name="Luyten I."/>
            <person name="Amselem J."/>
            <person name="Wittenberg A.H.J."/>
            <person name="Zhou S."/>
            <person name="de Queiroz M.V."/>
            <person name="Robin G.P."/>
            <person name="Auger A."/>
            <person name="Hainaut M."/>
            <person name="Henrissat B."/>
            <person name="Kim K.-T."/>
            <person name="Lee Y.-H."/>
            <person name="Lespinet O."/>
            <person name="Schwartz D.C."/>
            <person name="Thon M.R."/>
            <person name="O'Connell R.J."/>
        </authorList>
    </citation>
    <scope>NUCLEOTIDE SEQUENCE [LARGE SCALE GENOMIC DNA]</scope>
    <source>
        <strain evidence="3">IMI 349063</strain>
    </source>
</reference>
<dbReference type="KEGG" id="chig:CH63R_03242"/>
<evidence type="ECO:0000313" key="2">
    <source>
        <dbReference type="EMBL" id="OBR14516.1"/>
    </source>
</evidence>
<name>A0A1B7YR47_COLHI</name>
<evidence type="ECO:0000313" key="3">
    <source>
        <dbReference type="Proteomes" id="UP000092177"/>
    </source>
</evidence>
<keyword evidence="1" id="KW-0732">Signal</keyword>
<feature type="signal peptide" evidence="1">
    <location>
        <begin position="1"/>
        <end position="23"/>
    </location>
</feature>
<feature type="chain" id="PRO_5008601846" evidence="1">
    <location>
        <begin position="24"/>
        <end position="106"/>
    </location>
</feature>
<comment type="caution">
    <text evidence="2">The sequence shown here is derived from an EMBL/GenBank/DDBJ whole genome shotgun (WGS) entry which is preliminary data.</text>
</comment>